<name>A0ABX4MX82_9MICC</name>
<accession>A0ABX4MX82</accession>
<gene>
    <name evidence="3" type="ORF">ATK23_1350</name>
</gene>
<reference evidence="3 4" key="1">
    <citation type="submission" date="2017-11" db="EMBL/GenBank/DDBJ databases">
        <title>Sequencing the genomes of 1000 actinobacteria strains.</title>
        <authorList>
            <person name="Klenk H.-P."/>
        </authorList>
    </citation>
    <scope>NUCLEOTIDE SEQUENCE [LARGE SCALE GENOMIC DNA]</scope>
    <source>
        <strain evidence="3 4">DSM 12798</strain>
    </source>
</reference>
<feature type="domain" description="PKD" evidence="2">
    <location>
        <begin position="208"/>
        <end position="256"/>
    </location>
</feature>
<dbReference type="PROSITE" id="PS50093">
    <property type="entry name" value="PKD"/>
    <property type="match status" value="1"/>
</dbReference>
<dbReference type="EMBL" id="PGEY01000001">
    <property type="protein sequence ID" value="PJJ44129.1"/>
    <property type="molecule type" value="Genomic_DNA"/>
</dbReference>
<feature type="region of interest" description="Disordered" evidence="1">
    <location>
        <begin position="227"/>
        <end position="246"/>
    </location>
</feature>
<dbReference type="Proteomes" id="UP000229263">
    <property type="component" value="Unassembled WGS sequence"/>
</dbReference>
<evidence type="ECO:0000259" key="2">
    <source>
        <dbReference type="PROSITE" id="PS50093"/>
    </source>
</evidence>
<dbReference type="InterPro" id="IPR000601">
    <property type="entry name" value="PKD_dom"/>
</dbReference>
<dbReference type="Gene3D" id="2.60.40.10">
    <property type="entry name" value="Immunoglobulins"/>
    <property type="match status" value="1"/>
</dbReference>
<comment type="caution">
    <text evidence="3">The sequence shown here is derived from an EMBL/GenBank/DDBJ whole genome shotgun (WGS) entry which is preliminary data.</text>
</comment>
<proteinExistence type="predicted"/>
<feature type="compositionally biased region" description="Basic and acidic residues" evidence="1">
    <location>
        <begin position="72"/>
        <end position="86"/>
    </location>
</feature>
<protein>
    <recommendedName>
        <fullName evidence="2">PKD domain-containing protein</fullName>
    </recommendedName>
</protein>
<dbReference type="InterPro" id="IPR013783">
    <property type="entry name" value="Ig-like_fold"/>
</dbReference>
<evidence type="ECO:0000256" key="1">
    <source>
        <dbReference type="SAM" id="MobiDB-lite"/>
    </source>
</evidence>
<feature type="region of interest" description="Disordered" evidence="1">
    <location>
        <begin position="55"/>
        <end position="86"/>
    </location>
</feature>
<evidence type="ECO:0000313" key="3">
    <source>
        <dbReference type="EMBL" id="PJJ44129.1"/>
    </source>
</evidence>
<keyword evidence="4" id="KW-1185">Reference proteome</keyword>
<evidence type="ECO:0000313" key="4">
    <source>
        <dbReference type="Proteomes" id="UP000229263"/>
    </source>
</evidence>
<organism evidence="3 4">
    <name type="scientific">Glutamicibacter mysorens</name>
    <dbReference type="NCBI Taxonomy" id="257984"/>
    <lineage>
        <taxon>Bacteria</taxon>
        <taxon>Bacillati</taxon>
        <taxon>Actinomycetota</taxon>
        <taxon>Actinomycetes</taxon>
        <taxon>Micrococcales</taxon>
        <taxon>Micrococcaceae</taxon>
        <taxon>Glutamicibacter</taxon>
    </lineage>
</organism>
<sequence length="299" mass="33781">MKLQSSNKLTMLIAFCVSIPAVLGMQAPIDPANKEDHGIRMLPESIHEDHDNKENFNYKVKPQNPQPKKQRPRDASPKEKFSIRDYESCDPNTSNARFCRSIPEEGTCPDGSAPIYRQVLDAQGRVVRQYRYCPGEPPKIALPKETITQEIIIDINKFKEYPIIPSKIISNPTKFSLKNGNTHFMATEEFQSFSSSLSGSKIRIKAIPIQWNWNYGDETTRNLNFPGEPAPNHTLRDETPTSHSYSETGKFKVEVTTLYRGEFSVDGGPWQAIPGQAAVASTPIEIDVWRTEKELIANE</sequence>